<keyword evidence="5 7" id="KW-0658">Purine biosynthesis</keyword>
<dbReference type="GO" id="GO:0006189">
    <property type="term" value="P:'de novo' IMP biosynthetic process"/>
    <property type="evidence" value="ECO:0007669"/>
    <property type="project" value="UniProtKB-UniRule"/>
</dbReference>
<keyword evidence="3 7" id="KW-0328">Glycosyltransferase</keyword>
<dbReference type="NCBIfam" id="TIGR01134">
    <property type="entry name" value="purF"/>
    <property type="match status" value="1"/>
</dbReference>
<organism evidence="14 15">
    <name type="scientific">Streptomyces radiopugnans</name>
    <dbReference type="NCBI Taxonomy" id="403935"/>
    <lineage>
        <taxon>Bacteria</taxon>
        <taxon>Bacillati</taxon>
        <taxon>Actinomycetota</taxon>
        <taxon>Actinomycetes</taxon>
        <taxon>Kitasatosporales</taxon>
        <taxon>Streptomycetaceae</taxon>
        <taxon>Streptomyces</taxon>
    </lineage>
</organism>
<dbReference type="GO" id="GO:0000287">
    <property type="term" value="F:magnesium ion binding"/>
    <property type="evidence" value="ECO:0007669"/>
    <property type="project" value="UniProtKB-UniRule"/>
</dbReference>
<reference evidence="14 15" key="1">
    <citation type="submission" date="2016-10" db="EMBL/GenBank/DDBJ databases">
        <authorList>
            <person name="de Groot N.N."/>
        </authorList>
    </citation>
    <scope>NUCLEOTIDE SEQUENCE [LARGE SCALE GENOMIC DNA]</scope>
    <source>
        <strain evidence="14 15">CGMCC 4.3519</strain>
    </source>
</reference>
<feature type="binding site" evidence="7 11">
    <location>
        <position position="494"/>
    </location>
    <ligand>
        <name>[4Fe-4S] cluster</name>
        <dbReference type="ChEBI" id="CHEBI:49883"/>
    </ligand>
</feature>
<dbReference type="UniPathway" id="UPA00074">
    <property type="reaction ID" value="UER00124"/>
</dbReference>
<evidence type="ECO:0000256" key="3">
    <source>
        <dbReference type="ARBA" id="ARBA00022676"/>
    </source>
</evidence>
<dbReference type="PROSITE" id="PS51278">
    <property type="entry name" value="GATASE_TYPE_2"/>
    <property type="match status" value="1"/>
</dbReference>
<comment type="function">
    <text evidence="7">Catalyzes the formation of phosphoribosylamine from phosphoribosylpyrophosphate (PRPP) and glutamine.</text>
</comment>
<evidence type="ECO:0000256" key="11">
    <source>
        <dbReference type="PIRSR" id="PIRSR000485-3"/>
    </source>
</evidence>
<evidence type="ECO:0000256" key="7">
    <source>
        <dbReference type="HAMAP-Rule" id="MF_01931"/>
    </source>
</evidence>
<feature type="binding site" evidence="7 10">
    <location>
        <position position="404"/>
    </location>
    <ligand>
        <name>Mg(2+)</name>
        <dbReference type="ChEBI" id="CHEBI:18420"/>
    </ligand>
</feature>
<dbReference type="Proteomes" id="UP000199055">
    <property type="component" value="Unassembled WGS sequence"/>
</dbReference>
<dbReference type="HAMAP" id="MF_01931">
    <property type="entry name" value="PurF"/>
    <property type="match status" value="1"/>
</dbReference>
<evidence type="ECO:0000256" key="9">
    <source>
        <dbReference type="PIRSR" id="PIRSR000485-1"/>
    </source>
</evidence>
<evidence type="ECO:0000313" key="15">
    <source>
        <dbReference type="Proteomes" id="UP000199055"/>
    </source>
</evidence>
<name>A0A1H9K1S6_9ACTN</name>
<keyword evidence="7 11" id="KW-0408">Iron</keyword>
<dbReference type="Pfam" id="PF13522">
    <property type="entry name" value="GATase_6"/>
    <property type="match status" value="1"/>
</dbReference>
<dbReference type="SUPFAM" id="SSF53271">
    <property type="entry name" value="PRTase-like"/>
    <property type="match status" value="1"/>
</dbReference>
<dbReference type="GO" id="GO:0004044">
    <property type="term" value="F:amidophosphoribosyltransferase activity"/>
    <property type="evidence" value="ECO:0007669"/>
    <property type="project" value="UniProtKB-UniRule"/>
</dbReference>
<dbReference type="InterPro" id="IPR035584">
    <property type="entry name" value="PurF_N"/>
</dbReference>
<comment type="cofactor">
    <cofactor evidence="7 10">
        <name>Mg(2+)</name>
        <dbReference type="ChEBI" id="CHEBI:18420"/>
    </cofactor>
    <text evidence="7 10">Binds 1 Mg(2+) ion per subunit.</text>
</comment>
<keyword evidence="7 11" id="KW-0411">Iron-sulfur</keyword>
<dbReference type="CDD" id="cd06223">
    <property type="entry name" value="PRTases_typeI"/>
    <property type="match status" value="1"/>
</dbReference>
<keyword evidence="4 7" id="KW-0808">Transferase</keyword>
<evidence type="ECO:0000256" key="4">
    <source>
        <dbReference type="ARBA" id="ARBA00022679"/>
    </source>
</evidence>
<dbReference type="GO" id="GO:0051539">
    <property type="term" value="F:4 iron, 4 sulfur cluster binding"/>
    <property type="evidence" value="ECO:0007669"/>
    <property type="project" value="UniProtKB-KW"/>
</dbReference>
<feature type="binding site" evidence="7 11">
    <location>
        <position position="294"/>
    </location>
    <ligand>
        <name>[4Fe-4S] cluster</name>
        <dbReference type="ChEBI" id="CHEBI:49883"/>
    </ligand>
</feature>
<evidence type="ECO:0000259" key="13">
    <source>
        <dbReference type="PROSITE" id="PS51278"/>
    </source>
</evidence>
<feature type="binding site" evidence="7 11">
    <location>
        <position position="491"/>
    </location>
    <ligand>
        <name>[4Fe-4S] cluster</name>
        <dbReference type="ChEBI" id="CHEBI:49883"/>
    </ligand>
</feature>
<keyword evidence="7 10" id="KW-0479">Metal-binding</keyword>
<dbReference type="PIRSF" id="PIRSF000485">
    <property type="entry name" value="Amd_phspho_trans"/>
    <property type="match status" value="1"/>
</dbReference>
<dbReference type="Gene3D" id="3.40.50.2020">
    <property type="match status" value="1"/>
</dbReference>
<feature type="binding site" evidence="7 10">
    <location>
        <position position="341"/>
    </location>
    <ligand>
        <name>Mg(2+)</name>
        <dbReference type="ChEBI" id="CHEBI:18420"/>
    </ligand>
</feature>
<sequence>MDGRRGPGEAAVPGTEHRGTCPRLGGVPRGDGRLNHDLLPGEKGPQDACGVFGVWAPGEEVAKLTYFGLYALQHRGQESAGIAVSNGSQILVFKDMGLVSQVFDETSLGSLKGHIAVGHARYSTTGASVWENAQPTFRATAQGSIALGHNGNLVNTAELAGMVAALPSTGGRATQVAATNDTDLVTALLAGQVDDEGRPLTVEQAAPRVLPEVKGAFSLVFMDEHTLYAARDPQGIRPLVLGRLERGWVVASETAALDIVGASFIREIEPGEMVAIDEDGLRTQRFADAKPKGCVFEYVYLARPDTDIAGRNVYLSRVEMGRRLAAEAPAEADLVIATPESGTPAAVGYAEASGIPYGSGLVKNSYVGRTFIQPSQTIRQLGIRLKLNPLKEVIRGKRLVVVDDSIVRGNTQRALVRMLREAGAAEVHVRISSPPIKWPCFFGIDFATRAELIANGLSVEEIGTSLGADSLAYISLEGMVEATTIAKPNLCRACFDGEYPMELPDPGLLGKHLLESETAEASSADPDGVRSLLAGPGAADALRRP</sequence>
<dbReference type="EMBL" id="FOET01000020">
    <property type="protein sequence ID" value="SEQ92775.1"/>
    <property type="molecule type" value="Genomic_DNA"/>
</dbReference>
<evidence type="ECO:0000256" key="12">
    <source>
        <dbReference type="SAM" id="MobiDB-lite"/>
    </source>
</evidence>
<dbReference type="AlphaFoldDB" id="A0A1H9K1S6"/>
<dbReference type="InterPro" id="IPR000836">
    <property type="entry name" value="PRTase_dom"/>
</dbReference>
<feature type="active site" description="Nucleophile" evidence="7 9">
    <location>
        <position position="49"/>
    </location>
</feature>
<keyword evidence="7 10" id="KW-0460">Magnesium</keyword>
<dbReference type="InterPro" id="IPR029055">
    <property type="entry name" value="Ntn_hydrolases_N"/>
</dbReference>
<accession>A0A1H9K1S6</accession>
<dbReference type="GO" id="GO:0009113">
    <property type="term" value="P:purine nucleobase biosynthetic process"/>
    <property type="evidence" value="ECO:0007669"/>
    <property type="project" value="UniProtKB-UniRule"/>
</dbReference>
<proteinExistence type="inferred from homology"/>
<dbReference type="PANTHER" id="PTHR11907">
    <property type="entry name" value="AMIDOPHOSPHORIBOSYLTRANSFERASE"/>
    <property type="match status" value="1"/>
</dbReference>
<feature type="binding site" evidence="7 10">
    <location>
        <position position="403"/>
    </location>
    <ligand>
        <name>Mg(2+)</name>
        <dbReference type="ChEBI" id="CHEBI:18420"/>
    </ligand>
</feature>
<comment type="catalytic activity">
    <reaction evidence="7 8">
        <text>5-phospho-beta-D-ribosylamine + L-glutamate + diphosphate = 5-phospho-alpha-D-ribose 1-diphosphate + L-glutamine + H2O</text>
        <dbReference type="Rhea" id="RHEA:14905"/>
        <dbReference type="ChEBI" id="CHEBI:15377"/>
        <dbReference type="ChEBI" id="CHEBI:29985"/>
        <dbReference type="ChEBI" id="CHEBI:33019"/>
        <dbReference type="ChEBI" id="CHEBI:58017"/>
        <dbReference type="ChEBI" id="CHEBI:58359"/>
        <dbReference type="ChEBI" id="CHEBI:58681"/>
        <dbReference type="EC" id="2.4.2.14"/>
    </reaction>
</comment>
<keyword evidence="7" id="KW-0004">4Fe-4S</keyword>
<evidence type="ECO:0000313" key="14">
    <source>
        <dbReference type="EMBL" id="SEQ92775.1"/>
    </source>
</evidence>
<feature type="region of interest" description="Disordered" evidence="12">
    <location>
        <begin position="1"/>
        <end position="35"/>
    </location>
</feature>
<keyword evidence="6 7" id="KW-0315">Glutamine amidotransferase</keyword>
<keyword evidence="15" id="KW-1185">Reference proteome</keyword>
<evidence type="ECO:0000256" key="5">
    <source>
        <dbReference type="ARBA" id="ARBA00022755"/>
    </source>
</evidence>
<feature type="region of interest" description="Disordered" evidence="12">
    <location>
        <begin position="517"/>
        <end position="545"/>
    </location>
</feature>
<evidence type="ECO:0000256" key="6">
    <source>
        <dbReference type="ARBA" id="ARBA00022962"/>
    </source>
</evidence>
<feature type="domain" description="Glutamine amidotransferase type-2" evidence="13">
    <location>
        <begin position="49"/>
        <end position="279"/>
    </location>
</feature>
<evidence type="ECO:0000256" key="1">
    <source>
        <dbReference type="ARBA" id="ARBA00005209"/>
    </source>
</evidence>
<dbReference type="CDD" id="cd00715">
    <property type="entry name" value="GPATase_N"/>
    <property type="match status" value="1"/>
</dbReference>
<evidence type="ECO:0000256" key="8">
    <source>
        <dbReference type="PIRNR" id="PIRNR000485"/>
    </source>
</evidence>
<evidence type="ECO:0000256" key="2">
    <source>
        <dbReference type="ARBA" id="ARBA00010138"/>
    </source>
</evidence>
<comment type="cofactor">
    <cofactor evidence="7 11">
        <name>[4Fe-4S] cluster</name>
        <dbReference type="ChEBI" id="CHEBI:49883"/>
    </cofactor>
    <text evidence="7 11">Binds 1 [4Fe-4S] cluster per subunit.</text>
</comment>
<comment type="pathway">
    <text evidence="1 7 8">Purine metabolism; IMP biosynthesis via de novo pathway; N(1)-(5-phospho-D-ribosyl)glycinamide from 5-phospho-alpha-D-ribose 1-diphosphate: step 1/2.</text>
</comment>
<feature type="binding site" evidence="7 11">
    <location>
        <position position="440"/>
    </location>
    <ligand>
        <name>[4Fe-4S] cluster</name>
        <dbReference type="ChEBI" id="CHEBI:49883"/>
    </ligand>
</feature>
<dbReference type="Gene3D" id="3.60.20.10">
    <property type="entry name" value="Glutamine Phosphoribosylpyrophosphate, subunit 1, domain 1"/>
    <property type="match status" value="1"/>
</dbReference>
<dbReference type="InterPro" id="IPR029057">
    <property type="entry name" value="PRTase-like"/>
</dbReference>
<dbReference type="Pfam" id="PF00156">
    <property type="entry name" value="Pribosyltran"/>
    <property type="match status" value="1"/>
</dbReference>
<protein>
    <recommendedName>
        <fullName evidence="7">Amidophosphoribosyltransferase</fullName>
        <shortName evidence="7">ATase</shortName>
        <ecNumber evidence="7">2.4.2.14</ecNumber>
    </recommendedName>
    <alternativeName>
        <fullName evidence="7">Glutamine phosphoribosylpyrophosphate amidotransferase</fullName>
        <shortName evidence="7">GPATase</shortName>
    </alternativeName>
</protein>
<dbReference type="InterPro" id="IPR017932">
    <property type="entry name" value="GATase_2_dom"/>
</dbReference>
<evidence type="ECO:0000256" key="10">
    <source>
        <dbReference type="PIRSR" id="PIRSR000485-2"/>
    </source>
</evidence>
<dbReference type="STRING" id="403935.SAMN05216481_12053"/>
<dbReference type="EC" id="2.4.2.14" evidence="7"/>
<dbReference type="SUPFAM" id="SSF56235">
    <property type="entry name" value="N-terminal nucleophile aminohydrolases (Ntn hydrolases)"/>
    <property type="match status" value="1"/>
</dbReference>
<dbReference type="InterPro" id="IPR005854">
    <property type="entry name" value="PurF"/>
</dbReference>
<comment type="similarity">
    <text evidence="2 7 8">In the C-terminal section; belongs to the purine/pyrimidine phosphoribosyltransferase family.</text>
</comment>
<gene>
    <name evidence="7" type="primary">purF</name>
    <name evidence="14" type="ORF">SAMN05216481_12053</name>
</gene>